<keyword evidence="9" id="KW-1185">Reference proteome</keyword>
<dbReference type="InterPro" id="IPR019440">
    <property type="entry name" value="MAU2"/>
</dbReference>
<keyword evidence="3" id="KW-0132">Cell division</keyword>
<evidence type="ECO:0000313" key="9">
    <source>
        <dbReference type="Proteomes" id="UP001153365"/>
    </source>
</evidence>
<evidence type="ECO:0000313" key="8">
    <source>
        <dbReference type="EMBL" id="CAH7671477.1"/>
    </source>
</evidence>
<sequence length="731" mass="82674">SELPPTITLLHLARVHLREARELGPRLLERPRWNMCDLVSCGLKREDLRSDLKAEAFEREMAACAYRKHIRVAISCLRSILGLSRTASDSVPAELNLITRCLLVETLLRETKESREISESIQQGLSIARQRDSFAPLKFMLLELQVLTDVRDGKVPFRQIKKQLERCIEMTLKNGSVDPKHVVWYYRFQLLLSHIAYERVKDFPIALSAIRNVLDVARSRNDKELWIAVKTREIRLAMDRSQWILSGDLFKSILAIVELPTEPEANEGSLTWVKEELQLEKRVAIGQQLKVYIMLLLTLYYSITGVSKSAKWWLKNLQEAMDESEQMEIKIEGVYKVYLQSSDCLTRQRRLSMITPVKSGFCSAPIVDSPFTKLFEEVDLQGARAPSELTNSTSTQYISISTMPRDFIRTFIYILGIAVYFDGHGKSPKALQYALEGVERIDRQLTLGLQLLNKEQKNVSTDFRLDEIMSLEFMQLSLDRLLDIKIEAILMMSQLAIIRSDFQGADQLLVNAIRLARGQGRWKSLSARISLIKGMLSHATVNMVPARKSLLAAIFISSSPKMVDCGQISLASDVSILAKASYVLARLSDEHYLDCDTELEAGRLLQLDRLTKELAAAVKDSLPNLDMSIQLVLALRCGEIVRAKQHLTVALNDANKTSNTHLKTILLGLLSSMFLNTRNDQAFKMLHSCFKLAIGFNSGKFNSQAGLFNLVGHANLGLWAGRKLLGEHFSF</sequence>
<gene>
    <name evidence="8" type="ORF">PPACK8108_LOCUS6254</name>
</gene>
<keyword evidence="4" id="KW-0498">Mitosis</keyword>
<comment type="subcellular location">
    <subcellularLocation>
        <location evidence="1">Nucleus</location>
    </subcellularLocation>
</comment>
<evidence type="ECO:0000256" key="7">
    <source>
        <dbReference type="ARBA" id="ARBA00023306"/>
    </source>
</evidence>
<dbReference type="Proteomes" id="UP001153365">
    <property type="component" value="Unassembled WGS sequence"/>
</dbReference>
<dbReference type="Pfam" id="PF10345">
    <property type="entry name" value="Cohesin_load"/>
    <property type="match status" value="1"/>
</dbReference>
<dbReference type="GO" id="GO:0005634">
    <property type="term" value="C:nucleus"/>
    <property type="evidence" value="ECO:0007669"/>
    <property type="project" value="UniProtKB-SubCell"/>
</dbReference>
<evidence type="ECO:0000256" key="2">
    <source>
        <dbReference type="ARBA" id="ARBA00008585"/>
    </source>
</evidence>
<keyword evidence="5" id="KW-0159">Chromosome partition</keyword>
<comment type="similarity">
    <text evidence="2">Belongs to the SCC4/mau-2 family.</text>
</comment>
<accession>A0AAV0ARX2</accession>
<dbReference type="AlphaFoldDB" id="A0AAV0ARX2"/>
<evidence type="ECO:0000256" key="4">
    <source>
        <dbReference type="ARBA" id="ARBA00022776"/>
    </source>
</evidence>
<dbReference type="GO" id="GO:0007059">
    <property type="term" value="P:chromosome segregation"/>
    <property type="evidence" value="ECO:0007669"/>
    <property type="project" value="UniProtKB-KW"/>
</dbReference>
<reference evidence="8" key="1">
    <citation type="submission" date="2022-06" db="EMBL/GenBank/DDBJ databases">
        <authorList>
            <consortium name="SYNGENTA / RWTH Aachen University"/>
        </authorList>
    </citation>
    <scope>NUCLEOTIDE SEQUENCE</scope>
</reference>
<proteinExistence type="inferred from homology"/>
<dbReference type="PANTHER" id="PTHR21394">
    <property type="entry name" value="MAU2 CHROMATID COHESION FACTOR HOMOLOG"/>
    <property type="match status" value="1"/>
</dbReference>
<name>A0AAV0ARX2_PHAPC</name>
<dbReference type="GO" id="GO:0051301">
    <property type="term" value="P:cell division"/>
    <property type="evidence" value="ECO:0007669"/>
    <property type="project" value="UniProtKB-KW"/>
</dbReference>
<organism evidence="8 9">
    <name type="scientific">Phakopsora pachyrhizi</name>
    <name type="common">Asian soybean rust disease fungus</name>
    <dbReference type="NCBI Taxonomy" id="170000"/>
    <lineage>
        <taxon>Eukaryota</taxon>
        <taxon>Fungi</taxon>
        <taxon>Dikarya</taxon>
        <taxon>Basidiomycota</taxon>
        <taxon>Pucciniomycotina</taxon>
        <taxon>Pucciniomycetes</taxon>
        <taxon>Pucciniales</taxon>
        <taxon>Phakopsoraceae</taxon>
        <taxon>Phakopsora</taxon>
    </lineage>
</organism>
<evidence type="ECO:0000256" key="6">
    <source>
        <dbReference type="ARBA" id="ARBA00023242"/>
    </source>
</evidence>
<dbReference type="GO" id="GO:0007064">
    <property type="term" value="P:mitotic sister chromatid cohesion"/>
    <property type="evidence" value="ECO:0007669"/>
    <property type="project" value="InterPro"/>
</dbReference>
<keyword evidence="6" id="KW-0539">Nucleus</keyword>
<protein>
    <submittedName>
        <fullName evidence="8">Uncharacterized protein</fullName>
    </submittedName>
</protein>
<dbReference type="EMBL" id="CALTRL010001198">
    <property type="protein sequence ID" value="CAH7671477.1"/>
    <property type="molecule type" value="Genomic_DNA"/>
</dbReference>
<evidence type="ECO:0000256" key="5">
    <source>
        <dbReference type="ARBA" id="ARBA00022829"/>
    </source>
</evidence>
<feature type="non-terminal residue" evidence="8">
    <location>
        <position position="1"/>
    </location>
</feature>
<evidence type="ECO:0000256" key="3">
    <source>
        <dbReference type="ARBA" id="ARBA00022618"/>
    </source>
</evidence>
<comment type="caution">
    <text evidence="8">The sequence shown here is derived from an EMBL/GenBank/DDBJ whole genome shotgun (WGS) entry which is preliminary data.</text>
</comment>
<evidence type="ECO:0000256" key="1">
    <source>
        <dbReference type="ARBA" id="ARBA00004123"/>
    </source>
</evidence>
<keyword evidence="7" id="KW-0131">Cell cycle</keyword>